<dbReference type="Proteomes" id="UP001212997">
    <property type="component" value="Unassembled WGS sequence"/>
</dbReference>
<accession>A0AAD5UZT2</accession>
<dbReference type="InterPro" id="IPR008929">
    <property type="entry name" value="Chondroitin_lyas"/>
</dbReference>
<organism evidence="5 6">
    <name type="scientific">Meripilus lineatus</name>
    <dbReference type="NCBI Taxonomy" id="2056292"/>
    <lineage>
        <taxon>Eukaryota</taxon>
        <taxon>Fungi</taxon>
        <taxon>Dikarya</taxon>
        <taxon>Basidiomycota</taxon>
        <taxon>Agaricomycotina</taxon>
        <taxon>Agaricomycetes</taxon>
        <taxon>Polyporales</taxon>
        <taxon>Meripilaceae</taxon>
        <taxon>Meripilus</taxon>
    </lineage>
</organism>
<dbReference type="InterPro" id="IPR012480">
    <property type="entry name" value="Hepar_II_III_C"/>
</dbReference>
<dbReference type="EMBL" id="JANAWD010000275">
    <property type="protein sequence ID" value="KAJ3482392.1"/>
    <property type="molecule type" value="Genomic_DNA"/>
</dbReference>
<sequence>MPSGPEYHNANSPYGSGDPYYNESVGYITPAAPVKRHTSNWLRIGLPVLVVVLVGAVVGGVLGSRAANDNKTSGSSGSSGKDNVSPTGEAAASSAAAVKNAIGVFPSATDSQYLLPLYPSTTNTAAFTTPTFHPSSNAALAWPEDSFKPSNPSATNVRTDRPRLIAPAYKWQALPELIANDPYLKQWNDTIFGNATQYYSLSPVAYHMDGDSGILDNAREIKMRIKAFAYAYRMTKDTKWVDRTLAELQNAVSDSFGPSGGDKWNPTHFLDTAEFTAAFAIAYDWLYDVWTTDQKTTLRQNIITFGLSQGIAAYTNSDGQYHGWWTNNTQGNWNCVCNGGLTLGALAILGDDTTGTATQILGLTVSNAVQNCAQAVTTDGTWTETANYWYFGTTGHAEMASSLITATGSDYGLLKSTSTNKNYFELTGLFHMYATGFGSLFAYGDHGPNKFSTTANAMLLYGDYYNHPEYVLFQRDQHDAPEPWSMFWYNPTVSGAFWDNMPLDHFFDDSTDQWAAMRSSWTDQDGMYVAIKAGKQVQHQTHNDLDVGDFVLDALGTRWAGELGSGDYLSTAYFSNDTQDSARWLYYRKRTEGQNTILINKQNQLVTAAPTVKHDSSGTAQGSSTVFDVPSDSMAFWTTDMTSAYTDATSVKRGVRYLNGRKQVLLQDDITSSQPIMWRMHTNATVNVDTSGTSATLTIGDQKLTMQLLNPTSDMQISTGPATRFTDDPALPAGQSDQENPGVTVVMINVAAGTKSIQVLFNPQWPGMSSSDFKTPSAVAIDSWSLTSHN</sequence>
<protein>
    <recommendedName>
        <fullName evidence="4">Heparinase II/III-like C-terminal domain-containing protein</fullName>
    </recommendedName>
</protein>
<keyword evidence="3" id="KW-0812">Transmembrane</keyword>
<dbReference type="PANTHER" id="PTHR38045">
    <property type="entry name" value="CHROMOSOME 1, WHOLE GENOME SHOTGUN SEQUENCE"/>
    <property type="match status" value="1"/>
</dbReference>
<gene>
    <name evidence="5" type="ORF">NLI96_g7019</name>
</gene>
<evidence type="ECO:0000313" key="6">
    <source>
        <dbReference type="Proteomes" id="UP001212997"/>
    </source>
</evidence>
<comment type="caution">
    <text evidence="5">The sequence shown here is derived from an EMBL/GenBank/DDBJ whole genome shotgun (WGS) entry which is preliminary data.</text>
</comment>
<evidence type="ECO:0000256" key="2">
    <source>
        <dbReference type="SAM" id="MobiDB-lite"/>
    </source>
</evidence>
<feature type="region of interest" description="Disordered" evidence="2">
    <location>
        <begin position="64"/>
        <end position="88"/>
    </location>
</feature>
<dbReference type="SUPFAM" id="SSF48230">
    <property type="entry name" value="Chondroitin AC/alginate lyase"/>
    <property type="match status" value="1"/>
</dbReference>
<dbReference type="AlphaFoldDB" id="A0AAD5UZT2"/>
<dbReference type="Gene3D" id="1.50.10.100">
    <property type="entry name" value="Chondroitin AC/alginate lyase"/>
    <property type="match status" value="1"/>
</dbReference>
<dbReference type="Pfam" id="PF07940">
    <property type="entry name" value="Hepar_II_III_C"/>
    <property type="match status" value="1"/>
</dbReference>
<evidence type="ECO:0000256" key="1">
    <source>
        <dbReference type="ARBA" id="ARBA00004196"/>
    </source>
</evidence>
<reference evidence="5" key="1">
    <citation type="submission" date="2022-07" db="EMBL/GenBank/DDBJ databases">
        <title>Genome Sequence of Physisporinus lineatus.</title>
        <authorList>
            <person name="Buettner E."/>
        </authorList>
    </citation>
    <scope>NUCLEOTIDE SEQUENCE</scope>
    <source>
        <strain evidence="5">VT162</strain>
    </source>
</reference>
<dbReference type="Gene3D" id="2.70.98.70">
    <property type="match status" value="1"/>
</dbReference>
<proteinExistence type="predicted"/>
<feature type="domain" description="Heparinase II/III-like C-terminal" evidence="4">
    <location>
        <begin position="515"/>
        <end position="705"/>
    </location>
</feature>
<keyword evidence="6" id="KW-1185">Reference proteome</keyword>
<evidence type="ECO:0000259" key="4">
    <source>
        <dbReference type="Pfam" id="PF07940"/>
    </source>
</evidence>
<keyword evidence="3" id="KW-0472">Membrane</keyword>
<evidence type="ECO:0000313" key="5">
    <source>
        <dbReference type="EMBL" id="KAJ3482392.1"/>
    </source>
</evidence>
<evidence type="ECO:0000256" key="3">
    <source>
        <dbReference type="SAM" id="Phobius"/>
    </source>
</evidence>
<keyword evidence="3" id="KW-1133">Transmembrane helix</keyword>
<comment type="subcellular location">
    <subcellularLocation>
        <location evidence="1">Cell envelope</location>
    </subcellularLocation>
</comment>
<feature type="transmembrane region" description="Helical" evidence="3">
    <location>
        <begin position="44"/>
        <end position="63"/>
    </location>
</feature>
<name>A0AAD5UZT2_9APHY</name>
<dbReference type="PANTHER" id="PTHR38045:SF1">
    <property type="entry name" value="HEPARINASE II_III-LIKE PROTEIN"/>
    <property type="match status" value="1"/>
</dbReference>